<evidence type="ECO:0008006" key="4">
    <source>
        <dbReference type="Google" id="ProtNLM"/>
    </source>
</evidence>
<accession>A0A165F8J3</accession>
<dbReference type="InParanoid" id="A0A165F8J3"/>
<reference evidence="2 3" key="1">
    <citation type="journal article" date="2016" name="Fungal Biol.">
        <title>The genome of Xylona heveae provides a window into fungal endophytism.</title>
        <authorList>
            <person name="Gazis R."/>
            <person name="Kuo A."/>
            <person name="Riley R."/>
            <person name="LaButti K."/>
            <person name="Lipzen A."/>
            <person name="Lin J."/>
            <person name="Amirebrahimi M."/>
            <person name="Hesse C.N."/>
            <person name="Spatafora J.W."/>
            <person name="Henrissat B."/>
            <person name="Hainaut M."/>
            <person name="Grigoriev I.V."/>
            <person name="Hibbett D.S."/>
        </authorList>
    </citation>
    <scope>NUCLEOTIDE SEQUENCE [LARGE SCALE GENOMIC DNA]</scope>
    <source>
        <strain evidence="2 3">TC161</strain>
    </source>
</reference>
<sequence length="355" mass="38666">MTSQSTIPSPRDVLTSLFKQINQSHSNSSLNTTTSTAGAGQAAPSTTGQTYQPTPGSILLSASPAIRRIFVTLHCLFPNELLPALDLLDRRLVSRLICQQAVGPSGTSASKKVHLECQSGFTKPTATPDERYYRPSNSRENDVQMAEGETEPTAAANVAFDRTDVTSTAAHATQRLQGDNQTQARRESRMNNALPDEFEEKKKPLKDHKDEKPYIFYVRSAASLSRPGRFSRAYDGRYYEVRTKAWNCTCPAFAFAAVSSGSGPFLTTASDPALDLVSENTEATKRPHPGRRGAEESIRDGLNFGGLSLGTGQMPVCKHLLACFLVENFPLLASYVEEKEVDEAELAGWVAGWGD</sequence>
<dbReference type="OrthoDB" id="5413281at2759"/>
<feature type="region of interest" description="Disordered" evidence="1">
    <location>
        <begin position="120"/>
        <end position="152"/>
    </location>
</feature>
<feature type="compositionally biased region" description="Basic and acidic residues" evidence="1">
    <location>
        <begin position="128"/>
        <end position="142"/>
    </location>
</feature>
<name>A0A165F8J3_XYLHT</name>
<protein>
    <recommendedName>
        <fullName evidence="4">SWIM-type domain-containing protein</fullName>
    </recommendedName>
</protein>
<evidence type="ECO:0000256" key="1">
    <source>
        <dbReference type="SAM" id="MobiDB-lite"/>
    </source>
</evidence>
<keyword evidence="3" id="KW-1185">Reference proteome</keyword>
<dbReference type="RefSeq" id="XP_018186255.1">
    <property type="nucleotide sequence ID" value="XM_018336248.1"/>
</dbReference>
<evidence type="ECO:0000313" key="2">
    <source>
        <dbReference type="EMBL" id="KZF20700.1"/>
    </source>
</evidence>
<feature type="compositionally biased region" description="Low complexity" evidence="1">
    <location>
        <begin position="26"/>
        <end position="50"/>
    </location>
</feature>
<dbReference type="Proteomes" id="UP000076632">
    <property type="component" value="Unassembled WGS sequence"/>
</dbReference>
<dbReference type="EMBL" id="KV407462">
    <property type="protein sequence ID" value="KZF20700.1"/>
    <property type="molecule type" value="Genomic_DNA"/>
</dbReference>
<feature type="region of interest" description="Disordered" evidence="1">
    <location>
        <begin position="167"/>
        <end position="204"/>
    </location>
</feature>
<proteinExistence type="predicted"/>
<evidence type="ECO:0000313" key="3">
    <source>
        <dbReference type="Proteomes" id="UP000076632"/>
    </source>
</evidence>
<dbReference type="GeneID" id="28901385"/>
<gene>
    <name evidence="2" type="ORF">L228DRAFT_284645</name>
</gene>
<feature type="region of interest" description="Disordered" evidence="1">
    <location>
        <begin position="25"/>
        <end position="53"/>
    </location>
</feature>
<dbReference type="OMA" id="MYVEERI"/>
<dbReference type="AlphaFoldDB" id="A0A165F8J3"/>
<organism evidence="2 3">
    <name type="scientific">Xylona heveae (strain CBS 132557 / TC161)</name>
    <dbReference type="NCBI Taxonomy" id="1328760"/>
    <lineage>
        <taxon>Eukaryota</taxon>
        <taxon>Fungi</taxon>
        <taxon>Dikarya</taxon>
        <taxon>Ascomycota</taxon>
        <taxon>Pezizomycotina</taxon>
        <taxon>Xylonomycetes</taxon>
        <taxon>Xylonales</taxon>
        <taxon>Xylonaceae</taxon>
        <taxon>Xylona</taxon>
    </lineage>
</organism>
<feature type="compositionally biased region" description="Polar residues" evidence="1">
    <location>
        <begin position="167"/>
        <end position="183"/>
    </location>
</feature>
<dbReference type="STRING" id="1328760.A0A165F8J3"/>